<protein>
    <submittedName>
        <fullName evidence="3">Uncharacterized protein</fullName>
    </submittedName>
</protein>
<dbReference type="FunFam" id="3.30.830.10:FF:000031">
    <property type="entry name" value="Putative zinc metalloprotease"/>
    <property type="match status" value="1"/>
</dbReference>
<evidence type="ECO:0000259" key="1">
    <source>
        <dbReference type="Pfam" id="PF00675"/>
    </source>
</evidence>
<organism evidence="3 4">
    <name type="scientific">Spodoptera exigua</name>
    <name type="common">Beet armyworm</name>
    <name type="synonym">Noctua fulgens</name>
    <dbReference type="NCBI Taxonomy" id="7107"/>
    <lineage>
        <taxon>Eukaryota</taxon>
        <taxon>Metazoa</taxon>
        <taxon>Ecdysozoa</taxon>
        <taxon>Arthropoda</taxon>
        <taxon>Hexapoda</taxon>
        <taxon>Insecta</taxon>
        <taxon>Pterygota</taxon>
        <taxon>Neoptera</taxon>
        <taxon>Endopterygota</taxon>
        <taxon>Lepidoptera</taxon>
        <taxon>Glossata</taxon>
        <taxon>Ditrysia</taxon>
        <taxon>Noctuoidea</taxon>
        <taxon>Noctuidae</taxon>
        <taxon>Amphipyrinae</taxon>
        <taxon>Spodoptera</taxon>
    </lineage>
</organism>
<evidence type="ECO:0000259" key="2">
    <source>
        <dbReference type="Pfam" id="PF05193"/>
    </source>
</evidence>
<dbReference type="Pfam" id="PF00675">
    <property type="entry name" value="Peptidase_M16"/>
    <property type="match status" value="1"/>
</dbReference>
<dbReference type="PANTHER" id="PTHR43016">
    <property type="entry name" value="PRESEQUENCE PROTEASE"/>
    <property type="match status" value="1"/>
</dbReference>
<reference evidence="3" key="1">
    <citation type="submission" date="2020-08" db="EMBL/GenBank/DDBJ databases">
        <title>Spodoptera exigua strain:BAW_Kor-Di-RS1 Genome sequencing and assembly.</title>
        <authorList>
            <person name="Kim J."/>
            <person name="Nam H.Y."/>
            <person name="Kwon M."/>
            <person name="Choi J.H."/>
            <person name="Cho S.R."/>
            <person name="Kim G.-H."/>
        </authorList>
    </citation>
    <scope>NUCLEOTIDE SEQUENCE</scope>
    <source>
        <strain evidence="3">BAW_Kor-Di-RS1</strain>
        <tissue evidence="3">Whole-body</tissue>
    </source>
</reference>
<keyword evidence="4" id="KW-1185">Reference proteome</keyword>
<comment type="caution">
    <text evidence="3">The sequence shown here is derived from an EMBL/GenBank/DDBJ whole genome shotgun (WGS) entry which is preliminary data.</text>
</comment>
<dbReference type="InterPro" id="IPR011765">
    <property type="entry name" value="Pept_M16_N"/>
</dbReference>
<accession>A0A835L587</accession>
<feature type="domain" description="Peptidase M16 C-terminal" evidence="2">
    <location>
        <begin position="202"/>
        <end position="374"/>
    </location>
</feature>
<dbReference type="Pfam" id="PF05193">
    <property type="entry name" value="Peptidase_M16_C"/>
    <property type="match status" value="1"/>
</dbReference>
<feature type="domain" description="Peptidase M16 N-terminal" evidence="1">
    <location>
        <begin position="65"/>
        <end position="139"/>
    </location>
</feature>
<dbReference type="InterPro" id="IPR011249">
    <property type="entry name" value="Metalloenz_LuxS/M16"/>
</dbReference>
<dbReference type="Proteomes" id="UP000648187">
    <property type="component" value="Unassembled WGS sequence"/>
</dbReference>
<dbReference type="GO" id="GO:0046872">
    <property type="term" value="F:metal ion binding"/>
    <property type="evidence" value="ECO:0007669"/>
    <property type="project" value="InterPro"/>
</dbReference>
<dbReference type="InterPro" id="IPR007863">
    <property type="entry name" value="Peptidase_M16_C"/>
</dbReference>
<dbReference type="Gene3D" id="3.30.830.10">
    <property type="entry name" value="Metalloenzyme, LuxS/M16 peptidase-like"/>
    <property type="match status" value="3"/>
</dbReference>
<evidence type="ECO:0000313" key="3">
    <source>
        <dbReference type="EMBL" id="KAF9414557.1"/>
    </source>
</evidence>
<dbReference type="PANTHER" id="PTHR43016:SF16">
    <property type="entry name" value="METALLOPROTEASE, PUTATIVE (AFU_ORTHOLOGUE AFUA_4G07610)-RELATED"/>
    <property type="match status" value="1"/>
</dbReference>
<dbReference type="SUPFAM" id="SSF63411">
    <property type="entry name" value="LuxS/MPP-like metallohydrolase"/>
    <property type="match status" value="3"/>
</dbReference>
<proteinExistence type="predicted"/>
<dbReference type="FunFam" id="3.30.830.10:FF:000015">
    <property type="entry name" value="Putative zinc metalloprotease"/>
    <property type="match status" value="1"/>
</dbReference>
<gene>
    <name evidence="3" type="ORF">HW555_007564</name>
</gene>
<evidence type="ECO:0000313" key="4">
    <source>
        <dbReference type="Proteomes" id="UP000648187"/>
    </source>
</evidence>
<dbReference type="EMBL" id="JACKWZ010000130">
    <property type="protein sequence ID" value="KAF9414557.1"/>
    <property type="molecule type" value="Genomic_DNA"/>
</dbReference>
<name>A0A835L587_SPOEX</name>
<dbReference type="AlphaFoldDB" id="A0A835L587"/>
<sequence>MSHFKLVSSTKASDVVPVNKYVSEKTGITVIIAGVEGPLVNGFFCLADLQLEQPKLMMMTVFHILWKHLIFLGSERYPYKGILDLLANRCMAHGTNAWTDTDHTCYTVYTAGDAGMLTLLPIYLDHILRPTLTDHGFITEVHHIDGDGEDAGVVYCEMQGRENTAYCRCELQLLRAMYPNNGYSAETGGIMKNLRTSTDNTKVRNFHKKFYRAENLTIILTGQIEAEDVFAALSTVEDDIIAKKANEPQEEWVKPWQTIPPTPNYGELKVQWPADTEDCGQVIFGWRGPILTEEDALKNLTAVAILLRYLCDTAAAPLQRCLVEREDALAGDISYNLTENLASLIKIELDNVPVDKLEQARDEALKCLSSVRNGEDVIDMDRMCRLLRKQLRESIASLESDPHHAVAFRCIGDALYSQGEHHFISRMNPQAVLTALLEETPEYWLDLIRKYFTEDIVIVVGSPSIELQSKMAEEEKIRIEEQRNQLGEAGLAEKAARLQEAMDYNEACIIYVAETFVCVFYFFPSYICSGSLFPCFAPTACLHFRTNPALRPPPPGTLASVPVPPCNFKCHKISSWSTDGENCPHFDLKEMPLYTRVHSLKTNFVYNGNYKLIIRHDISGRVGPQVAPPTFERFGGMRSPSRETLIPHEEVISTMEKLTVMFNNTIGFDRSGNFCVGNFGNFVHIETRCEPQDYEELVNHLYEILYAAEITKERLLVFAQRTNQRCRTGKCQMTLILYVRRSGDKMMYDALRDSVYIRNSNFHWCTVLRQQKFLKELIEQLTAGGDSAESALLEARQSFKSITEKVWLHLATDFERYNLRTKPWKRFARENEITPLVPQLYWDAELLSPSTGGFVMGVGGWESCCVAQMSPGPLGHSPRDVAALMVAVNYFTQLEGPMWRLIRGCGLSYGYFIRMAANEGKLIFSLYRASNAVAAYNKAKSILVVEEEKCPADVVKHSLMHYLNREPPTYNSDLIKAIAAVTPEAAHAAAAKWLPTLFDTEQGKLAIVCHPTKVNDMNTAFEKMNVKLDVYESMEASHFNN</sequence>